<name>A0A9X3YMQ9_9GAMM</name>
<dbReference type="Proteomes" id="UP001139971">
    <property type="component" value="Unassembled WGS sequence"/>
</dbReference>
<accession>A0A9X3YMQ9</accession>
<keyword evidence="2" id="KW-1185">Reference proteome</keyword>
<protein>
    <submittedName>
        <fullName evidence="1">Uncharacterized protein</fullName>
    </submittedName>
</protein>
<comment type="caution">
    <text evidence="1">The sequence shown here is derived from an EMBL/GenBank/DDBJ whole genome shotgun (WGS) entry which is preliminary data.</text>
</comment>
<organism evidence="1 2">
    <name type="scientific">Tahibacter soli</name>
    <dbReference type="NCBI Taxonomy" id="2983605"/>
    <lineage>
        <taxon>Bacteria</taxon>
        <taxon>Pseudomonadati</taxon>
        <taxon>Pseudomonadota</taxon>
        <taxon>Gammaproteobacteria</taxon>
        <taxon>Lysobacterales</taxon>
        <taxon>Rhodanobacteraceae</taxon>
        <taxon>Tahibacter</taxon>
    </lineage>
</organism>
<gene>
    <name evidence="1" type="ORF">OD750_018345</name>
</gene>
<evidence type="ECO:0000313" key="1">
    <source>
        <dbReference type="EMBL" id="MDC8014509.1"/>
    </source>
</evidence>
<evidence type="ECO:0000313" key="2">
    <source>
        <dbReference type="Proteomes" id="UP001139971"/>
    </source>
</evidence>
<dbReference type="AlphaFoldDB" id="A0A9X3YMQ9"/>
<sequence>MTIADIEKLDTGLRRYDGFVGSSSFQRKLESSFGASKATAGSQLALG</sequence>
<dbReference type="EMBL" id="JAOVZO020000018">
    <property type="protein sequence ID" value="MDC8014509.1"/>
    <property type="molecule type" value="Genomic_DNA"/>
</dbReference>
<dbReference type="RefSeq" id="WP_263542273.1">
    <property type="nucleotide sequence ID" value="NZ_JAOVZO020000018.1"/>
</dbReference>
<proteinExistence type="predicted"/>
<reference evidence="1" key="1">
    <citation type="submission" date="2023-02" db="EMBL/GenBank/DDBJ databases">
        <title>Tahibacter soli sp. nov. isolated from soil.</title>
        <authorList>
            <person name="Baek J.H."/>
            <person name="Lee J.K."/>
            <person name="Choi D.G."/>
            <person name="Jeon C.O."/>
        </authorList>
    </citation>
    <scope>NUCLEOTIDE SEQUENCE</scope>
    <source>
        <strain evidence="1">BL</strain>
    </source>
</reference>